<dbReference type="InterPro" id="IPR007410">
    <property type="entry name" value="LpqE-like"/>
</dbReference>
<dbReference type="EMBL" id="JANCLU010000017">
    <property type="protein sequence ID" value="MCP8940047.1"/>
    <property type="molecule type" value="Genomic_DNA"/>
</dbReference>
<gene>
    <name evidence="2" type="ORF">NK718_16090</name>
</gene>
<dbReference type="Proteomes" id="UP001205890">
    <property type="component" value="Unassembled WGS sequence"/>
</dbReference>
<dbReference type="Gene3D" id="2.60.40.1890">
    <property type="entry name" value="PCu(A)C copper chaperone"/>
    <property type="match status" value="1"/>
</dbReference>
<dbReference type="InterPro" id="IPR036182">
    <property type="entry name" value="PCuAC_sf"/>
</dbReference>
<feature type="signal peptide" evidence="1">
    <location>
        <begin position="1"/>
        <end position="21"/>
    </location>
</feature>
<dbReference type="PANTHER" id="PTHR36302">
    <property type="entry name" value="BLR7088 PROTEIN"/>
    <property type="match status" value="1"/>
</dbReference>
<feature type="chain" id="PRO_5045253247" evidence="1">
    <location>
        <begin position="22"/>
        <end position="160"/>
    </location>
</feature>
<keyword evidence="1" id="KW-0732">Signal</keyword>
<organism evidence="2 3">
    <name type="scientific">Alsobacter ponti</name>
    <dbReference type="NCBI Taxonomy" id="2962936"/>
    <lineage>
        <taxon>Bacteria</taxon>
        <taxon>Pseudomonadati</taxon>
        <taxon>Pseudomonadota</taxon>
        <taxon>Alphaproteobacteria</taxon>
        <taxon>Hyphomicrobiales</taxon>
        <taxon>Alsobacteraceae</taxon>
        <taxon>Alsobacter</taxon>
    </lineage>
</organism>
<dbReference type="InterPro" id="IPR058248">
    <property type="entry name" value="Lxx211020-like"/>
</dbReference>
<dbReference type="SUPFAM" id="SSF110087">
    <property type="entry name" value="DR1885-like metal-binding protein"/>
    <property type="match status" value="1"/>
</dbReference>
<keyword evidence="3" id="KW-1185">Reference proteome</keyword>
<evidence type="ECO:0000256" key="1">
    <source>
        <dbReference type="SAM" id="SignalP"/>
    </source>
</evidence>
<dbReference type="Pfam" id="PF04314">
    <property type="entry name" value="PCuAC"/>
    <property type="match status" value="1"/>
</dbReference>
<reference evidence="2 3" key="1">
    <citation type="submission" date="2022-07" db="EMBL/GenBank/DDBJ databases">
        <authorList>
            <person name="Li W.-J."/>
            <person name="Deng Q.-Q."/>
        </authorList>
    </citation>
    <scope>NUCLEOTIDE SEQUENCE [LARGE SCALE GENOMIC DNA]</scope>
    <source>
        <strain evidence="2 3">SYSU M60028</strain>
    </source>
</reference>
<evidence type="ECO:0000313" key="2">
    <source>
        <dbReference type="EMBL" id="MCP8940047.1"/>
    </source>
</evidence>
<proteinExistence type="predicted"/>
<protein>
    <submittedName>
        <fullName evidence="2">Copper chaperone PCu(A)C</fullName>
    </submittedName>
</protein>
<evidence type="ECO:0000313" key="3">
    <source>
        <dbReference type="Proteomes" id="UP001205890"/>
    </source>
</evidence>
<sequence>MNRPLLLAFSAVLLSTPVAFGHDYTVGGIAIGHPYARATPPSAPVGGGYMTLENRGAQADRLLSVASGAAQRVEVHEMAMANGVMTMRPVKDGVALPAGAKVELKPGGFHVMFIGLAKPFVKGERVKATLNFEKAGAVDVEFAVEALGGSAPAHGDAHAH</sequence>
<dbReference type="RefSeq" id="WP_254744336.1">
    <property type="nucleotide sequence ID" value="NZ_JANCLU010000017.1"/>
</dbReference>
<accession>A0ABT1LEY0</accession>
<name>A0ABT1LEY0_9HYPH</name>
<dbReference type="PANTHER" id="PTHR36302:SF1">
    <property type="entry name" value="COPPER CHAPERONE PCU(A)C"/>
    <property type="match status" value="1"/>
</dbReference>
<comment type="caution">
    <text evidence="2">The sequence shown here is derived from an EMBL/GenBank/DDBJ whole genome shotgun (WGS) entry which is preliminary data.</text>
</comment>